<dbReference type="InterPro" id="IPR004252">
    <property type="entry name" value="Probable_transposase_24"/>
</dbReference>
<dbReference type="OrthoDB" id="1110748at2759"/>
<dbReference type="AlphaFoldDB" id="A0A2P5YF15"/>
<name>A0A2P5YF15_GOSBA</name>
<protein>
    <submittedName>
        <fullName evidence="2">Uncharacterized protein</fullName>
    </submittedName>
</protein>
<evidence type="ECO:0000256" key="1">
    <source>
        <dbReference type="SAM" id="MobiDB-lite"/>
    </source>
</evidence>
<organism evidence="2 3">
    <name type="scientific">Gossypium barbadense</name>
    <name type="common">Sea Island cotton</name>
    <name type="synonym">Hibiscus barbadensis</name>
    <dbReference type="NCBI Taxonomy" id="3634"/>
    <lineage>
        <taxon>Eukaryota</taxon>
        <taxon>Viridiplantae</taxon>
        <taxon>Streptophyta</taxon>
        <taxon>Embryophyta</taxon>
        <taxon>Tracheophyta</taxon>
        <taxon>Spermatophyta</taxon>
        <taxon>Magnoliopsida</taxon>
        <taxon>eudicotyledons</taxon>
        <taxon>Gunneridae</taxon>
        <taxon>Pentapetalae</taxon>
        <taxon>rosids</taxon>
        <taxon>malvids</taxon>
        <taxon>Malvales</taxon>
        <taxon>Malvaceae</taxon>
        <taxon>Malvoideae</taxon>
        <taxon>Gossypium</taxon>
    </lineage>
</organism>
<dbReference type="PANTHER" id="PTHR33144">
    <property type="entry name" value="OS10G0409366 PROTEIN-RELATED"/>
    <property type="match status" value="1"/>
</dbReference>
<dbReference type="PANTHER" id="PTHR33144:SF46">
    <property type="entry name" value="OS04G0610000 PROTEIN"/>
    <property type="match status" value="1"/>
</dbReference>
<proteinExistence type="predicted"/>
<dbReference type="Pfam" id="PF03004">
    <property type="entry name" value="Transposase_24"/>
    <property type="match status" value="1"/>
</dbReference>
<reference evidence="2 3" key="1">
    <citation type="submission" date="2015-01" db="EMBL/GenBank/DDBJ databases">
        <title>Genome of allotetraploid Gossypium barbadense reveals genomic plasticity and fiber elongation in cotton evolution.</title>
        <authorList>
            <person name="Chen X."/>
            <person name="Liu X."/>
            <person name="Zhao B."/>
            <person name="Zheng H."/>
            <person name="Hu Y."/>
            <person name="Lu G."/>
            <person name="Yang C."/>
            <person name="Chen J."/>
            <person name="Shan C."/>
            <person name="Zhang L."/>
            <person name="Zhou Y."/>
            <person name="Wang L."/>
            <person name="Guo W."/>
            <person name="Bai Y."/>
            <person name="Ruan J."/>
            <person name="Shangguan X."/>
            <person name="Mao Y."/>
            <person name="Jiang J."/>
            <person name="Zhu Y."/>
            <person name="Lei J."/>
            <person name="Kang H."/>
            <person name="Chen S."/>
            <person name="He X."/>
            <person name="Wang R."/>
            <person name="Wang Y."/>
            <person name="Chen J."/>
            <person name="Wang L."/>
            <person name="Yu S."/>
            <person name="Wang B."/>
            <person name="Wei J."/>
            <person name="Song S."/>
            <person name="Lu X."/>
            <person name="Gao Z."/>
            <person name="Gu W."/>
            <person name="Deng X."/>
            <person name="Ma D."/>
            <person name="Wang S."/>
            <person name="Liang W."/>
            <person name="Fang L."/>
            <person name="Cai C."/>
            <person name="Zhu X."/>
            <person name="Zhou B."/>
            <person name="Zhang Y."/>
            <person name="Chen Z."/>
            <person name="Xu S."/>
            <person name="Zhu R."/>
            <person name="Wang S."/>
            <person name="Zhang T."/>
            <person name="Zhao G."/>
        </authorList>
    </citation>
    <scope>NUCLEOTIDE SEQUENCE [LARGE SCALE GENOMIC DNA]</scope>
    <source>
        <strain evidence="3">cv. Xinhai21</strain>
        <tissue evidence="2">Leaf</tissue>
    </source>
</reference>
<evidence type="ECO:0000313" key="3">
    <source>
        <dbReference type="Proteomes" id="UP000239757"/>
    </source>
</evidence>
<sequence>MPRRRLRDLSIVQNTPNSKETNSEQQTAIGSSTVPETPNEPAENHSNLKVVRCAEVEECVKVSRNNLGQPIGSEARLLARYLGIIVRNANMLLINYESWHQMPDSNKNQALDNIKERFALEVSDTYIKKNREQVGTSSRQKQKFTHTTGSKSFACVAEAELFDITHRKKDGSPMTSEAGEIMDKLKDKKVEYEAIALSDSSVNLEDIDNRIITEVLGPKSSQQYMPSGSQDQAEVQRLRNQMA</sequence>
<gene>
    <name evidence="2" type="ORF">GOBAR_AA06426</name>
</gene>
<feature type="compositionally biased region" description="Polar residues" evidence="1">
    <location>
        <begin position="219"/>
        <end position="243"/>
    </location>
</feature>
<dbReference type="EMBL" id="KZ663280">
    <property type="protein sequence ID" value="PPS14151.1"/>
    <property type="molecule type" value="Genomic_DNA"/>
</dbReference>
<accession>A0A2P5YF15</accession>
<dbReference type="Proteomes" id="UP000239757">
    <property type="component" value="Unassembled WGS sequence"/>
</dbReference>
<evidence type="ECO:0000313" key="2">
    <source>
        <dbReference type="EMBL" id="PPS14151.1"/>
    </source>
</evidence>
<feature type="region of interest" description="Disordered" evidence="1">
    <location>
        <begin position="1"/>
        <end position="46"/>
    </location>
</feature>
<feature type="region of interest" description="Disordered" evidence="1">
    <location>
        <begin position="218"/>
        <end position="243"/>
    </location>
</feature>
<feature type="compositionally biased region" description="Polar residues" evidence="1">
    <location>
        <begin position="11"/>
        <end position="36"/>
    </location>
</feature>